<evidence type="ECO:0000313" key="1">
    <source>
        <dbReference type="EMBL" id="KSV57672.1"/>
    </source>
</evidence>
<accession>A0A0V8QAS2</accession>
<proteinExistence type="predicted"/>
<protein>
    <submittedName>
        <fullName evidence="1">Uncharacterized protein</fullName>
    </submittedName>
</protein>
<dbReference type="OrthoDB" id="2050958at2"/>
<comment type="caution">
    <text evidence="1">The sequence shown here is derived from an EMBL/GenBank/DDBJ whole genome shotgun (WGS) entry which is preliminary data.</text>
</comment>
<reference evidence="1 2" key="1">
    <citation type="submission" date="2015-11" db="EMBL/GenBank/DDBJ databases">
        <title>Butyribacter intestini gen. nov., sp. nov., a butyric acid-producing bacterium of the family Lachnospiraceae isolated from the human faeces.</title>
        <authorList>
            <person name="Zou Y."/>
            <person name="Xue W."/>
            <person name="Luo G."/>
            <person name="Lv M."/>
        </authorList>
    </citation>
    <scope>NUCLEOTIDE SEQUENCE [LARGE SCALE GENOMIC DNA]</scope>
    <source>
        <strain evidence="1 2">ACET-33324</strain>
    </source>
</reference>
<gene>
    <name evidence="1" type="ORF">ASU35_15660</name>
</gene>
<organism evidence="1 2">
    <name type="scientific">Acetivibrio ethanolgignens</name>
    <dbReference type="NCBI Taxonomy" id="290052"/>
    <lineage>
        <taxon>Bacteria</taxon>
        <taxon>Bacillati</taxon>
        <taxon>Bacillota</taxon>
        <taxon>Clostridia</taxon>
        <taxon>Eubacteriales</taxon>
        <taxon>Oscillospiraceae</taxon>
        <taxon>Acetivibrio</taxon>
    </lineage>
</organism>
<name>A0A0V8QAS2_9FIRM</name>
<dbReference type="Proteomes" id="UP000054874">
    <property type="component" value="Unassembled WGS sequence"/>
</dbReference>
<dbReference type="RefSeq" id="WP_058354080.1">
    <property type="nucleotide sequence ID" value="NZ_CABMMD010000207.1"/>
</dbReference>
<dbReference type="STRING" id="290052.ASU35_15660"/>
<sequence length="82" mass="9410">MVKIWGSAEELHLLPGDCDTEKYKCIRVYMKPDNSLVGVFMSKSAEPPHYYVIDGSQEMYYKTRTEAIGYCISKGYAEETEN</sequence>
<dbReference type="EMBL" id="LNAM01000207">
    <property type="protein sequence ID" value="KSV57672.1"/>
    <property type="molecule type" value="Genomic_DNA"/>
</dbReference>
<keyword evidence="2" id="KW-1185">Reference proteome</keyword>
<evidence type="ECO:0000313" key="2">
    <source>
        <dbReference type="Proteomes" id="UP000054874"/>
    </source>
</evidence>
<dbReference type="AlphaFoldDB" id="A0A0V8QAS2"/>